<comment type="caution">
    <text evidence="2">The sequence shown here is derived from an EMBL/GenBank/DDBJ whole genome shotgun (WGS) entry which is preliminary data.</text>
</comment>
<evidence type="ECO:0000256" key="1">
    <source>
        <dbReference type="SAM" id="MobiDB-lite"/>
    </source>
</evidence>
<protein>
    <submittedName>
        <fullName evidence="2">Uncharacterized protein</fullName>
    </submittedName>
</protein>
<reference evidence="2" key="1">
    <citation type="submission" date="2016-10" db="EMBL/GenBank/DDBJ databases">
        <title>Sequence of Gallionella enrichment culture.</title>
        <authorList>
            <person name="Poehlein A."/>
            <person name="Muehling M."/>
            <person name="Daniel R."/>
        </authorList>
    </citation>
    <scope>NUCLEOTIDE SEQUENCE</scope>
</reference>
<proteinExistence type="predicted"/>
<evidence type="ECO:0000313" key="2">
    <source>
        <dbReference type="EMBL" id="OIQ63163.1"/>
    </source>
</evidence>
<organism evidence="2">
    <name type="scientific">mine drainage metagenome</name>
    <dbReference type="NCBI Taxonomy" id="410659"/>
    <lineage>
        <taxon>unclassified sequences</taxon>
        <taxon>metagenomes</taxon>
        <taxon>ecological metagenomes</taxon>
    </lineage>
</organism>
<dbReference type="AlphaFoldDB" id="A0A1J5PD55"/>
<accession>A0A1J5PD55</accession>
<sequence>MNYAELDKAAQAGFEAYATGKRMPAWVLKEQILADAWSVGRRQAEDKARSTCPKTMNQHPIDKGEMPC</sequence>
<gene>
    <name evidence="2" type="ORF">GALL_552960</name>
</gene>
<name>A0A1J5PD55_9ZZZZ</name>
<feature type="region of interest" description="Disordered" evidence="1">
    <location>
        <begin position="46"/>
        <end position="68"/>
    </location>
</feature>
<dbReference type="EMBL" id="MLJW01009250">
    <property type="protein sequence ID" value="OIQ63163.1"/>
    <property type="molecule type" value="Genomic_DNA"/>
</dbReference>